<keyword evidence="3" id="KW-1185">Reference proteome</keyword>
<gene>
    <name evidence="2" type="ORF">F511_39751</name>
</gene>
<organism evidence="2 3">
    <name type="scientific">Dorcoceras hygrometricum</name>
    <dbReference type="NCBI Taxonomy" id="472368"/>
    <lineage>
        <taxon>Eukaryota</taxon>
        <taxon>Viridiplantae</taxon>
        <taxon>Streptophyta</taxon>
        <taxon>Embryophyta</taxon>
        <taxon>Tracheophyta</taxon>
        <taxon>Spermatophyta</taxon>
        <taxon>Magnoliopsida</taxon>
        <taxon>eudicotyledons</taxon>
        <taxon>Gunneridae</taxon>
        <taxon>Pentapetalae</taxon>
        <taxon>asterids</taxon>
        <taxon>lamiids</taxon>
        <taxon>Lamiales</taxon>
        <taxon>Gesneriaceae</taxon>
        <taxon>Didymocarpoideae</taxon>
        <taxon>Trichosporeae</taxon>
        <taxon>Loxocarpinae</taxon>
        <taxon>Dorcoceras</taxon>
    </lineage>
</organism>
<reference evidence="2 3" key="1">
    <citation type="journal article" date="2015" name="Proc. Natl. Acad. Sci. U.S.A.">
        <title>The resurrection genome of Boea hygrometrica: A blueprint for survival of dehydration.</title>
        <authorList>
            <person name="Xiao L."/>
            <person name="Yang G."/>
            <person name="Zhang L."/>
            <person name="Yang X."/>
            <person name="Zhao S."/>
            <person name="Ji Z."/>
            <person name="Zhou Q."/>
            <person name="Hu M."/>
            <person name="Wang Y."/>
            <person name="Chen M."/>
            <person name="Xu Y."/>
            <person name="Jin H."/>
            <person name="Xiao X."/>
            <person name="Hu G."/>
            <person name="Bao F."/>
            <person name="Hu Y."/>
            <person name="Wan P."/>
            <person name="Li L."/>
            <person name="Deng X."/>
            <person name="Kuang T."/>
            <person name="Xiang C."/>
            <person name="Zhu J.K."/>
            <person name="Oliver M.J."/>
            <person name="He Y."/>
        </authorList>
    </citation>
    <scope>NUCLEOTIDE SEQUENCE [LARGE SCALE GENOMIC DNA]</scope>
    <source>
        <strain evidence="3">cv. XS01</strain>
    </source>
</reference>
<evidence type="ECO:0000313" key="2">
    <source>
        <dbReference type="EMBL" id="KZV37619.1"/>
    </source>
</evidence>
<dbReference type="Proteomes" id="UP000250235">
    <property type="component" value="Unassembled WGS sequence"/>
</dbReference>
<dbReference type="AlphaFoldDB" id="A0A2Z7BT67"/>
<feature type="compositionally biased region" description="Polar residues" evidence="1">
    <location>
        <begin position="147"/>
        <end position="157"/>
    </location>
</feature>
<accession>A0A2Z7BT67</accession>
<evidence type="ECO:0000313" key="3">
    <source>
        <dbReference type="Proteomes" id="UP000250235"/>
    </source>
</evidence>
<feature type="region of interest" description="Disordered" evidence="1">
    <location>
        <begin position="143"/>
        <end position="168"/>
    </location>
</feature>
<evidence type="ECO:0000256" key="1">
    <source>
        <dbReference type="SAM" id="MobiDB-lite"/>
    </source>
</evidence>
<protein>
    <submittedName>
        <fullName evidence="2">Protein IQ-DOMAIN 1-like</fullName>
    </submittedName>
</protein>
<sequence>MQMPCMRSRLQTNTGSQRIPRTAQQLKSEHKAVSTMCVSIWELPTRLNTWYHVHYQRSICCCPTHEMWELPTPLTVANSPSKEMRDGITRVPLQEPWHAQISKQDTATIDLITAWNRCVYAVQQNATDNKTIYTASQNSKHEHISMPNINTDPSNADLTPAKPITNNYGRTLTNYKREMSSHTSPASSKCPKAISKRNVSARGVQRYHSHFNRSCLPSAIEEDKVR</sequence>
<name>A0A2Z7BT67_9LAMI</name>
<dbReference type="EMBL" id="KV002554">
    <property type="protein sequence ID" value="KZV37619.1"/>
    <property type="molecule type" value="Genomic_DNA"/>
</dbReference>
<proteinExistence type="predicted"/>